<evidence type="ECO:0000256" key="2">
    <source>
        <dbReference type="ARBA" id="ARBA00006236"/>
    </source>
</evidence>
<feature type="transmembrane region" description="Helical" evidence="8">
    <location>
        <begin position="367"/>
        <end position="383"/>
    </location>
</feature>
<dbReference type="NCBIfam" id="TIGR00710">
    <property type="entry name" value="efflux_Bcr_CflA"/>
    <property type="match status" value="1"/>
</dbReference>
<dbReference type="PANTHER" id="PTHR23502">
    <property type="entry name" value="MAJOR FACILITATOR SUPERFAMILY"/>
    <property type="match status" value="1"/>
</dbReference>
<evidence type="ECO:0000259" key="9">
    <source>
        <dbReference type="PROSITE" id="PS50850"/>
    </source>
</evidence>
<dbReference type="InterPro" id="IPR020846">
    <property type="entry name" value="MFS_dom"/>
</dbReference>
<feature type="transmembrane region" description="Helical" evidence="8">
    <location>
        <begin position="210"/>
        <end position="229"/>
    </location>
</feature>
<keyword evidence="4" id="KW-1003">Cell membrane</keyword>
<keyword evidence="6 8" id="KW-1133">Transmembrane helix</keyword>
<dbReference type="PANTHER" id="PTHR23502:SF70">
    <property type="entry name" value="BCR_CFLA FAMILY EFFLUX TRANSPORTER"/>
    <property type="match status" value="1"/>
</dbReference>
<evidence type="ECO:0000256" key="4">
    <source>
        <dbReference type="ARBA" id="ARBA00022475"/>
    </source>
</evidence>
<evidence type="ECO:0000256" key="5">
    <source>
        <dbReference type="ARBA" id="ARBA00022692"/>
    </source>
</evidence>
<dbReference type="SUPFAM" id="SSF103473">
    <property type="entry name" value="MFS general substrate transporter"/>
    <property type="match status" value="1"/>
</dbReference>
<feature type="transmembrane region" description="Helical" evidence="8">
    <location>
        <begin position="130"/>
        <end position="152"/>
    </location>
</feature>
<evidence type="ECO:0000256" key="8">
    <source>
        <dbReference type="RuleBase" id="RU365088"/>
    </source>
</evidence>
<dbReference type="EMBL" id="CP134146">
    <property type="protein sequence ID" value="WNC70297.1"/>
    <property type="molecule type" value="Genomic_DNA"/>
</dbReference>
<gene>
    <name evidence="10" type="ORF">RI845_09185</name>
</gene>
<feature type="transmembrane region" description="Helical" evidence="8">
    <location>
        <begin position="97"/>
        <end position="118"/>
    </location>
</feature>
<evidence type="ECO:0000313" key="11">
    <source>
        <dbReference type="Proteomes" id="UP001248581"/>
    </source>
</evidence>
<feature type="transmembrane region" description="Helical" evidence="8">
    <location>
        <begin position="72"/>
        <end position="91"/>
    </location>
</feature>
<proteinExistence type="inferred from homology"/>
<dbReference type="CDD" id="cd17320">
    <property type="entry name" value="MFS_MdfA_MDR_like"/>
    <property type="match status" value="1"/>
</dbReference>
<dbReference type="PROSITE" id="PS50850">
    <property type="entry name" value="MFS"/>
    <property type="match status" value="1"/>
</dbReference>
<comment type="subcellular location">
    <subcellularLocation>
        <location evidence="8">Cell inner membrane</location>
        <topology evidence="8">Multi-pass membrane protein</topology>
    </subcellularLocation>
    <subcellularLocation>
        <location evidence="1">Cell membrane</location>
        <topology evidence="1">Multi-pass membrane protein</topology>
    </subcellularLocation>
</comment>
<feature type="domain" description="Major facilitator superfamily (MFS) profile" evidence="9">
    <location>
        <begin position="6"/>
        <end position="392"/>
    </location>
</feature>
<feature type="transmembrane region" description="Helical" evidence="8">
    <location>
        <begin position="277"/>
        <end position="298"/>
    </location>
</feature>
<keyword evidence="8" id="KW-0997">Cell inner membrane</keyword>
<dbReference type="Gene3D" id="1.20.1720.10">
    <property type="entry name" value="Multidrug resistance protein D"/>
    <property type="match status" value="1"/>
</dbReference>
<reference evidence="11" key="1">
    <citation type="submission" date="2023-09" db="EMBL/GenBank/DDBJ databases">
        <authorList>
            <person name="Li S."/>
            <person name="Li X."/>
            <person name="Zhang C."/>
            <person name="Zhao Z."/>
        </authorList>
    </citation>
    <scope>NUCLEOTIDE SEQUENCE [LARGE SCALE GENOMIC DNA]</scope>
    <source>
        <strain evidence="11">SQ345</strain>
    </source>
</reference>
<evidence type="ECO:0000256" key="7">
    <source>
        <dbReference type="ARBA" id="ARBA00023136"/>
    </source>
</evidence>
<keyword evidence="5 8" id="KW-0812">Transmembrane</keyword>
<evidence type="ECO:0000256" key="1">
    <source>
        <dbReference type="ARBA" id="ARBA00004651"/>
    </source>
</evidence>
<sequence>MHKLKMLPVLMLMVIFSPLAIDIFLPALPLMASDFSVSLPTMQWSISIFMLSMGLGQLFTGPLTDKYGRKPVAIIGIAVYALSSLLTVYASSIELHLFSRLMQGFGTCAVAVAAFSVVRDKFDAIQSGVMYSYLNGLICCIPALAPILGSWLTQTFNWQSNFVFMILYAIVAGLLIAYYLIESNRTPVEQRRLINPFKISRYKSVITNKVFLFHAIVVMIAMGVILAYVSSSPAWLMIELELSQNEFVFWFSLNAVVNIIACVTAPKILIRKGAARTISLGLITLFSGGLLMLALQSLHTPIAFMFPVMLSSVGFSLVMGTCAGQALASFGDKAGTASALLGFMQMSGAALLVGLVQMVPITISEQVALLMLMFAPLMMIWFSKKGRQTVLV</sequence>
<feature type="transmembrane region" description="Helical" evidence="8">
    <location>
        <begin position="42"/>
        <end position="60"/>
    </location>
</feature>
<feature type="transmembrane region" description="Helical" evidence="8">
    <location>
        <begin position="249"/>
        <end position="270"/>
    </location>
</feature>
<name>A0ABY9TNF4_9GAMM</name>
<keyword evidence="11" id="KW-1185">Reference proteome</keyword>
<dbReference type="RefSeq" id="WP_348389439.1">
    <property type="nucleotide sequence ID" value="NZ_CP134146.1"/>
</dbReference>
<keyword evidence="7 8" id="KW-0472">Membrane</keyword>
<accession>A0ABY9TNF4</accession>
<feature type="transmembrane region" description="Helical" evidence="8">
    <location>
        <begin position="304"/>
        <end position="328"/>
    </location>
</feature>
<evidence type="ECO:0000256" key="3">
    <source>
        <dbReference type="ARBA" id="ARBA00022448"/>
    </source>
</evidence>
<dbReference type="Proteomes" id="UP001248581">
    <property type="component" value="Chromosome"/>
</dbReference>
<feature type="transmembrane region" description="Helical" evidence="8">
    <location>
        <begin position="7"/>
        <end position="30"/>
    </location>
</feature>
<feature type="transmembrane region" description="Helical" evidence="8">
    <location>
        <begin position="340"/>
        <end position="361"/>
    </location>
</feature>
<protein>
    <recommendedName>
        <fullName evidence="8">Bcr/CflA family efflux transporter</fullName>
    </recommendedName>
</protein>
<feature type="transmembrane region" description="Helical" evidence="8">
    <location>
        <begin position="158"/>
        <end position="181"/>
    </location>
</feature>
<dbReference type="Pfam" id="PF07690">
    <property type="entry name" value="MFS_1"/>
    <property type="match status" value="1"/>
</dbReference>
<comment type="similarity">
    <text evidence="2 8">Belongs to the major facilitator superfamily. Bcr/CmlA family.</text>
</comment>
<dbReference type="InterPro" id="IPR011701">
    <property type="entry name" value="MFS"/>
</dbReference>
<dbReference type="InterPro" id="IPR036259">
    <property type="entry name" value="MFS_trans_sf"/>
</dbReference>
<evidence type="ECO:0000313" key="10">
    <source>
        <dbReference type="EMBL" id="WNC70297.1"/>
    </source>
</evidence>
<dbReference type="InterPro" id="IPR004812">
    <property type="entry name" value="Efflux_drug-R_Bcr/CmlA"/>
</dbReference>
<keyword evidence="3 8" id="KW-0813">Transport</keyword>
<evidence type="ECO:0000256" key="6">
    <source>
        <dbReference type="ARBA" id="ARBA00022989"/>
    </source>
</evidence>
<organism evidence="10 11">
    <name type="scientific">Thalassotalea nanhaiensis</name>
    <dbReference type="NCBI Taxonomy" id="3065648"/>
    <lineage>
        <taxon>Bacteria</taxon>
        <taxon>Pseudomonadati</taxon>
        <taxon>Pseudomonadota</taxon>
        <taxon>Gammaproteobacteria</taxon>
        <taxon>Alteromonadales</taxon>
        <taxon>Colwelliaceae</taxon>
        <taxon>Thalassotalea</taxon>
    </lineage>
</organism>